<dbReference type="Pfam" id="PF00975">
    <property type="entry name" value="Thioesterase"/>
    <property type="match status" value="1"/>
</dbReference>
<dbReference type="InterPro" id="IPR020806">
    <property type="entry name" value="PKS_PP-bd"/>
</dbReference>
<dbReference type="InterPro" id="IPR000873">
    <property type="entry name" value="AMP-dep_synth/lig_dom"/>
</dbReference>
<dbReference type="Proteomes" id="UP000250919">
    <property type="component" value="Unassembled WGS sequence"/>
</dbReference>
<dbReference type="CDD" id="cd05930">
    <property type="entry name" value="A_NRPS"/>
    <property type="match status" value="1"/>
</dbReference>
<dbReference type="PRINTS" id="PR00154">
    <property type="entry name" value="AMPBINDING"/>
</dbReference>
<keyword evidence="3" id="KW-0597">Phosphoprotein</keyword>
<dbReference type="NCBIfam" id="TIGR01733">
    <property type="entry name" value="AA-adenyl-dom"/>
    <property type="match status" value="1"/>
</dbReference>
<evidence type="ECO:0000256" key="1">
    <source>
        <dbReference type="ARBA" id="ARBA00001957"/>
    </source>
</evidence>
<reference evidence="5 6" key="1">
    <citation type="journal article" date="2018" name="Int. J. Syst. Evol. Microbiol.">
        <title>Whole-genome-based revisit of Photorhabdus phylogeny: proposal for the elevation of most Photorhabdus subspecies to the species level and description of one novel species Photorhabdus bodei sp. nov., and one novel subspecies Photorhabdus laumondii subsp. clarkei subsp. nov.</title>
        <authorList>
            <person name="Machado R.A.R."/>
            <person name="Wuthrich D."/>
            <person name="Kuhnert P."/>
            <person name="Arce C.C.M."/>
            <person name="Thonen L."/>
            <person name="Ruiz C."/>
            <person name="Zhang X."/>
            <person name="Robert C.A.M."/>
            <person name="Karimi J."/>
            <person name="Kamali S."/>
            <person name="Ma J."/>
            <person name="Bruggmann R."/>
            <person name="Erb M."/>
        </authorList>
    </citation>
    <scope>NUCLEOTIDE SEQUENCE [LARGE SCALE GENOMIC DNA]</scope>
    <source>
        <strain evidence="5 6">LJ24-63</strain>
    </source>
</reference>
<evidence type="ECO:0000259" key="4">
    <source>
        <dbReference type="PROSITE" id="PS50075"/>
    </source>
</evidence>
<dbReference type="PROSITE" id="PS00012">
    <property type="entry name" value="PHOSPHOPANTETHEINE"/>
    <property type="match status" value="1"/>
</dbReference>
<dbReference type="PANTHER" id="PTHR45527:SF1">
    <property type="entry name" value="FATTY ACID SYNTHASE"/>
    <property type="match status" value="1"/>
</dbReference>
<dbReference type="Gene3D" id="3.40.50.980">
    <property type="match status" value="2"/>
</dbReference>
<accession>A0A329XDF1</accession>
<dbReference type="InterPro" id="IPR009081">
    <property type="entry name" value="PP-bd_ACP"/>
</dbReference>
<dbReference type="FunFam" id="1.10.1200.10:FF:000005">
    <property type="entry name" value="Nonribosomal peptide synthetase 1"/>
    <property type="match status" value="1"/>
</dbReference>
<dbReference type="GO" id="GO:0005737">
    <property type="term" value="C:cytoplasm"/>
    <property type="evidence" value="ECO:0007669"/>
    <property type="project" value="TreeGrafter"/>
</dbReference>
<keyword evidence="2" id="KW-0596">Phosphopantetheine</keyword>
<dbReference type="InterPro" id="IPR020845">
    <property type="entry name" value="AMP-binding_CS"/>
</dbReference>
<evidence type="ECO:0000256" key="3">
    <source>
        <dbReference type="ARBA" id="ARBA00022553"/>
    </source>
</evidence>
<dbReference type="SMART" id="SM00823">
    <property type="entry name" value="PKS_PP"/>
    <property type="match status" value="1"/>
</dbReference>
<dbReference type="FunFam" id="3.40.50.980:FF:000001">
    <property type="entry name" value="Non-ribosomal peptide synthetase"/>
    <property type="match status" value="1"/>
</dbReference>
<comment type="cofactor">
    <cofactor evidence="1">
        <name>pantetheine 4'-phosphate</name>
        <dbReference type="ChEBI" id="CHEBI:47942"/>
    </cofactor>
</comment>
<proteinExistence type="predicted"/>
<evidence type="ECO:0000256" key="2">
    <source>
        <dbReference type="ARBA" id="ARBA00022450"/>
    </source>
</evidence>
<dbReference type="InterPro" id="IPR045851">
    <property type="entry name" value="AMP-bd_C_sf"/>
</dbReference>
<organism evidence="5 6">
    <name type="scientific">Photorhabdus bodei</name>
    <dbReference type="NCBI Taxonomy" id="2029681"/>
    <lineage>
        <taxon>Bacteria</taxon>
        <taxon>Pseudomonadati</taxon>
        <taxon>Pseudomonadota</taxon>
        <taxon>Gammaproteobacteria</taxon>
        <taxon>Enterobacterales</taxon>
        <taxon>Morganellaceae</taxon>
        <taxon>Photorhabdus</taxon>
    </lineage>
</organism>
<dbReference type="InterPro" id="IPR010071">
    <property type="entry name" value="AA_adenyl_dom"/>
</dbReference>
<evidence type="ECO:0000313" key="6">
    <source>
        <dbReference type="Proteomes" id="UP000250919"/>
    </source>
</evidence>
<dbReference type="Gene3D" id="3.30.300.30">
    <property type="match status" value="1"/>
</dbReference>
<dbReference type="PROSITE" id="PS50075">
    <property type="entry name" value="CARRIER"/>
    <property type="match status" value="1"/>
</dbReference>
<dbReference type="InterPro" id="IPR036736">
    <property type="entry name" value="ACP-like_sf"/>
</dbReference>
<dbReference type="Pfam" id="PF00550">
    <property type="entry name" value="PP-binding"/>
    <property type="match status" value="1"/>
</dbReference>
<dbReference type="SUPFAM" id="SSF47336">
    <property type="entry name" value="ACP-like"/>
    <property type="match status" value="1"/>
</dbReference>
<evidence type="ECO:0000313" key="5">
    <source>
        <dbReference type="EMBL" id="RAX14606.1"/>
    </source>
</evidence>
<dbReference type="Gene3D" id="2.30.38.10">
    <property type="entry name" value="Luciferase, Domain 3"/>
    <property type="match status" value="1"/>
</dbReference>
<dbReference type="InterPro" id="IPR020459">
    <property type="entry name" value="AMP-binding"/>
</dbReference>
<dbReference type="Gene3D" id="3.40.50.1820">
    <property type="entry name" value="alpha/beta hydrolase"/>
    <property type="match status" value="1"/>
</dbReference>
<dbReference type="Gene3D" id="1.10.1200.10">
    <property type="entry name" value="ACP-like"/>
    <property type="match status" value="1"/>
</dbReference>
<dbReference type="InterPro" id="IPR029058">
    <property type="entry name" value="AB_hydrolase_fold"/>
</dbReference>
<dbReference type="PROSITE" id="PS00455">
    <property type="entry name" value="AMP_BINDING"/>
    <property type="match status" value="1"/>
</dbReference>
<dbReference type="RefSeq" id="WP_112893964.1">
    <property type="nucleotide sequence ID" value="NZ_CAWNYH010000001.1"/>
</dbReference>
<dbReference type="Pfam" id="PF00501">
    <property type="entry name" value="AMP-binding"/>
    <property type="match status" value="1"/>
</dbReference>
<dbReference type="InterPro" id="IPR006162">
    <property type="entry name" value="Ppantetheine_attach_site"/>
</dbReference>
<dbReference type="GeneID" id="88804605"/>
<dbReference type="GO" id="GO:0044550">
    <property type="term" value="P:secondary metabolite biosynthetic process"/>
    <property type="evidence" value="ECO:0007669"/>
    <property type="project" value="TreeGrafter"/>
</dbReference>
<dbReference type="SUPFAM" id="SSF56801">
    <property type="entry name" value="Acetyl-CoA synthetase-like"/>
    <property type="match status" value="1"/>
</dbReference>
<comment type="caution">
    <text evidence="5">The sequence shown here is derived from an EMBL/GenBank/DDBJ whole genome shotgun (WGS) entry which is preliminary data.</text>
</comment>
<gene>
    <name evidence="5" type="ORF">CKY02_01540</name>
</gene>
<name>A0A329XDF1_9GAMM</name>
<protein>
    <recommendedName>
        <fullName evidence="4">Carrier domain-containing protein</fullName>
    </recommendedName>
</protein>
<feature type="domain" description="Carrier" evidence="4">
    <location>
        <begin position="574"/>
        <end position="649"/>
    </location>
</feature>
<dbReference type="EMBL" id="NSCM01000001">
    <property type="protein sequence ID" value="RAX14606.1"/>
    <property type="molecule type" value="Genomic_DNA"/>
</dbReference>
<dbReference type="SUPFAM" id="SSF53474">
    <property type="entry name" value="alpha/beta-Hydrolases"/>
    <property type="match status" value="1"/>
</dbReference>
<dbReference type="GO" id="GO:0031177">
    <property type="term" value="F:phosphopantetheine binding"/>
    <property type="evidence" value="ECO:0007669"/>
    <property type="project" value="InterPro"/>
</dbReference>
<sequence length="916" mass="102950">MQSTLPIIKWRNILKTGQYRKYDISSAQPANENWTTLNNIKLPASFQRKECLPGLLFSHVRSTPWATAIIHGEERLSYLEMAIGSVYLACYLQNLGCLAGDCVGIFVEPSIEQMIGVWGTLFAGGAYLPLSHDYPEERLRYMIHDSNLKMIFTQEKLKEKLVRLVAENIHIVTLEDVEKSLESSAITSNILHDYLSPDSLAYVIYTSGSTGKPKGVMIEHRSIVNQMCWLNEKCDLNIEKTIIQKTPISFDAAQWEILSVSCGSRVVISSSGTHRNIPQLIDLIIRHNVTTLQCVPTLLQALIDNHKFRECHTLRQIFIGAESLSRKLATQCIHTLPNCLLINMYGPAECTINASVFFVNHYPISDEVNSVPIGKPVSNTEFFILDHHYQLASEYEIGEIYIAGTQVARGYLNRQDLTEEHFLEIAIPPNTQKIRLYRTGDLAYWDKEGNAHFAGRKDNQIKVRGMRVELEEIKNAMEVIDQVKHAAILAEKDPQHRSIQLTACIELADETIRQQAKYDITSILRSELSKTLPDYMLPDRFLFLDTMPLTSSGKIDFDTLQVLVSTVSHSPQVLPSTSTETQIVKIWEEVLTRESISTEDDFFALGGNSLIAVHLIQRLNEEFALSLPLHTLFEAATVKQLAKIVEGEVTRLSSRLACLQEKDAGLPVFCWPGLGGYPMNLHLLATQICTDRSFYGIQAYGINEGEVPYSTIAEMVIQDITEIKKLQPTGPYTLWGYSFGSVLAFEAAYQLERAGERVEKVVLIAPGLSKIKYHVNSTGTENGSTYQNSELISLLFSVFAGTSHSSALNECLANVIDEQSFVSFVHKHYPNLAPTLIVRIARIVIQTYGQKYSATELQERIIKAPITVFNARDDAVSFIEEATPYLKHPPENINLNVDHFEVLKESGVNELARFLS</sequence>
<dbReference type="InterPro" id="IPR001031">
    <property type="entry name" value="Thioesterase"/>
</dbReference>
<dbReference type="GO" id="GO:0043041">
    <property type="term" value="P:amino acid activation for nonribosomal peptide biosynthetic process"/>
    <property type="evidence" value="ECO:0007669"/>
    <property type="project" value="TreeGrafter"/>
</dbReference>
<dbReference type="PANTHER" id="PTHR45527">
    <property type="entry name" value="NONRIBOSOMAL PEPTIDE SYNTHETASE"/>
    <property type="match status" value="1"/>
</dbReference>
<dbReference type="AlphaFoldDB" id="A0A329XDF1"/>